<dbReference type="PROSITE" id="PS51257">
    <property type="entry name" value="PROKAR_LIPOPROTEIN"/>
    <property type="match status" value="1"/>
</dbReference>
<dbReference type="InterPro" id="IPR058624">
    <property type="entry name" value="MdtA-like_HH"/>
</dbReference>
<evidence type="ECO:0000259" key="5">
    <source>
        <dbReference type="Pfam" id="PF25876"/>
    </source>
</evidence>
<keyword evidence="10" id="KW-1185">Reference proteome</keyword>
<sequence>MKIQTPKYLAFASVITLFLAACGGSQTPAGNPGAAQPPASYPVFTIEAKDATLNSDYPATLQGEQNIEIRPKVDGFVEAIYVDEGSVVKKGQLLFKLNAPQYQQDVNNAAAAINSAEAEVNSAQLLVNKTKPLVDKDIISHYELESDQFALNTKKASLAQARTSLANAKTNLGYTTITSPVNGVIGTLPYKVGSLVTSATTNPLTTVSNIGKVYAYFSLNEKQLLEFSRTVKGSTIKEKIANTPAVSLILSDGSNYPDQGKVETIGGLIDTETGSASFRAAFPNPVGLLRSGSSANVRIPQLVKGGILVPQRSAYELQGKHFVYVVDNTDKVKSVEVQIMDLTAGQYYVVTGGLKIGDKVVYDGNSSLKDAAQIKPEVMTADKVYQDLN</sequence>
<feature type="domain" description="Multidrug resistance protein MdtA-like C-terminal permuted SH3" evidence="8">
    <location>
        <begin position="307"/>
        <end position="364"/>
    </location>
</feature>
<dbReference type="Gene3D" id="2.40.30.170">
    <property type="match status" value="1"/>
</dbReference>
<feature type="chain" id="PRO_5011620436" evidence="4">
    <location>
        <begin position="24"/>
        <end position="389"/>
    </location>
</feature>
<dbReference type="STRING" id="1391627.SAMN05216464_103463"/>
<dbReference type="EMBL" id="FNAI01000003">
    <property type="protein sequence ID" value="SDE05096.1"/>
    <property type="molecule type" value="Genomic_DNA"/>
</dbReference>
<dbReference type="InterPro" id="IPR006143">
    <property type="entry name" value="RND_pump_MFP"/>
</dbReference>
<feature type="coiled-coil region" evidence="3">
    <location>
        <begin position="99"/>
        <end position="126"/>
    </location>
</feature>
<feature type="domain" description="Multidrug resistance protein MdtA-like barrel-sandwich hybrid" evidence="6">
    <location>
        <begin position="66"/>
        <end position="207"/>
    </location>
</feature>
<comment type="similarity">
    <text evidence="2">Belongs to the membrane fusion protein (MFP) (TC 8.A.1) family.</text>
</comment>
<dbReference type="PANTHER" id="PTHR30158:SF23">
    <property type="entry name" value="MULTIDRUG RESISTANCE PROTEIN MEXA"/>
    <property type="match status" value="1"/>
</dbReference>
<accession>A0A1G6ZU54</accession>
<feature type="domain" description="Multidrug resistance protein MdtA-like beta-barrel" evidence="7">
    <location>
        <begin position="215"/>
        <end position="299"/>
    </location>
</feature>
<evidence type="ECO:0000256" key="2">
    <source>
        <dbReference type="ARBA" id="ARBA00009477"/>
    </source>
</evidence>
<protein>
    <submittedName>
        <fullName evidence="9">Membrane fusion protein, multidrug efflux system</fullName>
    </submittedName>
</protein>
<dbReference type="InterPro" id="IPR058627">
    <property type="entry name" value="MdtA-like_C"/>
</dbReference>
<gene>
    <name evidence="9" type="ORF">SAMN05216464_103463</name>
</gene>
<dbReference type="GO" id="GO:0046677">
    <property type="term" value="P:response to antibiotic"/>
    <property type="evidence" value="ECO:0007669"/>
    <property type="project" value="TreeGrafter"/>
</dbReference>
<evidence type="ECO:0000259" key="6">
    <source>
        <dbReference type="Pfam" id="PF25917"/>
    </source>
</evidence>
<dbReference type="SUPFAM" id="SSF111369">
    <property type="entry name" value="HlyD-like secretion proteins"/>
    <property type="match status" value="1"/>
</dbReference>
<reference evidence="9 10" key="1">
    <citation type="submission" date="2016-10" db="EMBL/GenBank/DDBJ databases">
        <authorList>
            <person name="de Groot N.N."/>
        </authorList>
    </citation>
    <scope>NUCLEOTIDE SEQUENCE [LARGE SCALE GENOMIC DNA]</scope>
    <source>
        <strain evidence="9 10">47C3B</strain>
    </source>
</reference>
<dbReference type="Proteomes" id="UP000199072">
    <property type="component" value="Unassembled WGS sequence"/>
</dbReference>
<evidence type="ECO:0000259" key="8">
    <source>
        <dbReference type="Pfam" id="PF25967"/>
    </source>
</evidence>
<evidence type="ECO:0000256" key="4">
    <source>
        <dbReference type="SAM" id="SignalP"/>
    </source>
</evidence>
<evidence type="ECO:0000313" key="9">
    <source>
        <dbReference type="EMBL" id="SDE05096.1"/>
    </source>
</evidence>
<feature type="domain" description="Multidrug resistance protein MdtA-like alpha-helical hairpin" evidence="5">
    <location>
        <begin position="107"/>
        <end position="175"/>
    </location>
</feature>
<dbReference type="NCBIfam" id="TIGR01730">
    <property type="entry name" value="RND_mfp"/>
    <property type="match status" value="1"/>
</dbReference>
<dbReference type="Pfam" id="PF25944">
    <property type="entry name" value="Beta-barrel_RND"/>
    <property type="match status" value="1"/>
</dbReference>
<proteinExistence type="inferred from homology"/>
<dbReference type="AlphaFoldDB" id="A0A1G6ZU54"/>
<dbReference type="Gene3D" id="2.40.420.20">
    <property type="match status" value="1"/>
</dbReference>
<dbReference type="Pfam" id="PF25917">
    <property type="entry name" value="BSH_RND"/>
    <property type="match status" value="1"/>
</dbReference>
<dbReference type="PANTHER" id="PTHR30158">
    <property type="entry name" value="ACRA/E-RELATED COMPONENT OF DRUG EFFLUX TRANSPORTER"/>
    <property type="match status" value="1"/>
</dbReference>
<dbReference type="InterPro" id="IPR058626">
    <property type="entry name" value="MdtA-like_b-barrel"/>
</dbReference>
<dbReference type="InterPro" id="IPR058625">
    <property type="entry name" value="MdtA-like_BSH"/>
</dbReference>
<evidence type="ECO:0000313" key="10">
    <source>
        <dbReference type="Proteomes" id="UP000199072"/>
    </source>
</evidence>
<feature type="signal peptide" evidence="4">
    <location>
        <begin position="1"/>
        <end position="23"/>
    </location>
</feature>
<keyword evidence="3" id="KW-0175">Coiled coil</keyword>
<comment type="subcellular location">
    <subcellularLocation>
        <location evidence="1">Cell envelope</location>
    </subcellularLocation>
</comment>
<dbReference type="Gene3D" id="1.10.287.470">
    <property type="entry name" value="Helix hairpin bin"/>
    <property type="match status" value="1"/>
</dbReference>
<evidence type="ECO:0000256" key="1">
    <source>
        <dbReference type="ARBA" id="ARBA00004196"/>
    </source>
</evidence>
<evidence type="ECO:0000259" key="7">
    <source>
        <dbReference type="Pfam" id="PF25944"/>
    </source>
</evidence>
<name>A0A1G6ZU54_9SPHI</name>
<dbReference type="Pfam" id="PF25967">
    <property type="entry name" value="RND-MFP_C"/>
    <property type="match status" value="1"/>
</dbReference>
<dbReference type="GO" id="GO:0005886">
    <property type="term" value="C:plasma membrane"/>
    <property type="evidence" value="ECO:0007669"/>
    <property type="project" value="TreeGrafter"/>
</dbReference>
<organism evidence="9 10">
    <name type="scientific">Mucilaginibacter pineti</name>
    <dbReference type="NCBI Taxonomy" id="1391627"/>
    <lineage>
        <taxon>Bacteria</taxon>
        <taxon>Pseudomonadati</taxon>
        <taxon>Bacteroidota</taxon>
        <taxon>Sphingobacteriia</taxon>
        <taxon>Sphingobacteriales</taxon>
        <taxon>Sphingobacteriaceae</taxon>
        <taxon>Mucilaginibacter</taxon>
    </lineage>
</organism>
<dbReference type="GO" id="GO:0030313">
    <property type="term" value="C:cell envelope"/>
    <property type="evidence" value="ECO:0007669"/>
    <property type="project" value="UniProtKB-SubCell"/>
</dbReference>
<dbReference type="Pfam" id="PF25876">
    <property type="entry name" value="HH_MFP_RND"/>
    <property type="match status" value="1"/>
</dbReference>
<dbReference type="GO" id="GO:0022857">
    <property type="term" value="F:transmembrane transporter activity"/>
    <property type="evidence" value="ECO:0007669"/>
    <property type="project" value="InterPro"/>
</dbReference>
<evidence type="ECO:0000256" key="3">
    <source>
        <dbReference type="SAM" id="Coils"/>
    </source>
</evidence>
<keyword evidence="4" id="KW-0732">Signal</keyword>
<dbReference type="Gene3D" id="2.40.50.100">
    <property type="match status" value="1"/>
</dbReference>